<feature type="transmembrane region" description="Helical" evidence="1">
    <location>
        <begin position="64"/>
        <end position="83"/>
    </location>
</feature>
<keyword evidence="1" id="KW-1133">Transmembrane helix</keyword>
<accession>A0A939H974</accession>
<comment type="caution">
    <text evidence="2">The sequence shown here is derived from an EMBL/GenBank/DDBJ whole genome shotgun (WGS) entry which is preliminary data.</text>
</comment>
<feature type="transmembrane region" description="Helical" evidence="1">
    <location>
        <begin position="103"/>
        <end position="121"/>
    </location>
</feature>
<reference evidence="2" key="1">
    <citation type="submission" date="2021-03" db="EMBL/GenBank/DDBJ databases">
        <title>Proteiniclasticum marinus sp. nov., isolated from tidal flat sediment.</title>
        <authorList>
            <person name="Namirimu T."/>
            <person name="Yang J.-A."/>
            <person name="Yang S.-H."/>
            <person name="Kim Y.-J."/>
            <person name="Kwon K.K."/>
        </authorList>
    </citation>
    <scope>NUCLEOTIDE SEQUENCE</scope>
    <source>
        <strain evidence="2">SCR006</strain>
    </source>
</reference>
<evidence type="ECO:0000256" key="1">
    <source>
        <dbReference type="SAM" id="Phobius"/>
    </source>
</evidence>
<name>A0A939H974_9CLOT</name>
<keyword evidence="1" id="KW-0472">Membrane</keyword>
<evidence type="ECO:0008006" key="4">
    <source>
        <dbReference type="Google" id="ProtNLM"/>
    </source>
</evidence>
<feature type="transmembrane region" description="Helical" evidence="1">
    <location>
        <begin position="314"/>
        <end position="332"/>
    </location>
</feature>
<evidence type="ECO:0000313" key="3">
    <source>
        <dbReference type="Proteomes" id="UP000664218"/>
    </source>
</evidence>
<dbReference type="EMBL" id="JAFNJU010000002">
    <property type="protein sequence ID" value="MBO1263995.1"/>
    <property type="molecule type" value="Genomic_DNA"/>
</dbReference>
<keyword evidence="3" id="KW-1185">Reference proteome</keyword>
<feature type="transmembrane region" description="Helical" evidence="1">
    <location>
        <begin position="177"/>
        <end position="197"/>
    </location>
</feature>
<evidence type="ECO:0000313" key="2">
    <source>
        <dbReference type="EMBL" id="MBO1263995.1"/>
    </source>
</evidence>
<feature type="transmembrane region" description="Helical" evidence="1">
    <location>
        <begin position="344"/>
        <end position="363"/>
    </location>
</feature>
<organism evidence="2 3">
    <name type="scientific">Proteiniclasticum aestuarii</name>
    <dbReference type="NCBI Taxonomy" id="2817862"/>
    <lineage>
        <taxon>Bacteria</taxon>
        <taxon>Bacillati</taxon>
        <taxon>Bacillota</taxon>
        <taxon>Clostridia</taxon>
        <taxon>Eubacteriales</taxon>
        <taxon>Clostridiaceae</taxon>
        <taxon>Proteiniclasticum</taxon>
    </lineage>
</organism>
<sequence>MKNRVEFKLWHELYGEINEINIYMYLLFAVAVYFSFFIFSKIGEKYKPKKNIDNSTFHFSKKKLWPLIGLIILIIVYYLVIFSDSFFKGYNSQISNVAQKGPLISALQVLLAISLIITSITTSKNSEFKSYKIINVSFIIYLVGSLLVLSLGGRLYFISGLFAIIVYISNREKSFNIWIASSLFIFTIILMGLIGVWRASSINIDSSNVLYNLFQEPIYTSYSLVDFLRTEQHKLIEVPRLLASEFLNLVPTILAPEKLEYISKPIDFGYHIYNPSGALHAYVSFAINFGLLGSIPIFGILGLGLGILKGKTNAFSQTMYSLVSSHLVFTFFRDGFVTSIIKNLFQYSILVPILIGLYLIIINKIKCRVESIK</sequence>
<dbReference type="RefSeq" id="WP_207598518.1">
    <property type="nucleotide sequence ID" value="NZ_JAFNJU010000002.1"/>
</dbReference>
<dbReference type="Proteomes" id="UP000664218">
    <property type="component" value="Unassembled WGS sequence"/>
</dbReference>
<protein>
    <recommendedName>
        <fullName evidence="4">Oligosaccharide repeat unit polymerase</fullName>
    </recommendedName>
</protein>
<feature type="transmembrane region" description="Helical" evidence="1">
    <location>
        <begin position="155"/>
        <end position="170"/>
    </location>
</feature>
<dbReference type="AlphaFoldDB" id="A0A939H974"/>
<keyword evidence="1" id="KW-0812">Transmembrane</keyword>
<proteinExistence type="predicted"/>
<gene>
    <name evidence="2" type="ORF">J3A84_02925</name>
</gene>
<feature type="transmembrane region" description="Helical" evidence="1">
    <location>
        <begin position="20"/>
        <end position="43"/>
    </location>
</feature>
<feature type="transmembrane region" description="Helical" evidence="1">
    <location>
        <begin position="285"/>
        <end position="307"/>
    </location>
</feature>